<dbReference type="PANTHER" id="PTHR24348">
    <property type="entry name" value="SERINE/THREONINE-PROTEIN KINASE UNC-51-RELATED"/>
    <property type="match status" value="1"/>
</dbReference>
<dbReference type="GO" id="GO:0005737">
    <property type="term" value="C:cytoplasm"/>
    <property type="evidence" value="ECO:0007669"/>
    <property type="project" value="TreeGrafter"/>
</dbReference>
<dbReference type="KEGG" id="pur:AOC03_10605"/>
<dbReference type="AlphaFoldDB" id="A0A0M4T8Z5"/>
<evidence type="ECO:0000313" key="2">
    <source>
        <dbReference type="EMBL" id="ALF60434.1"/>
    </source>
</evidence>
<sequence length="342" mass="38855">MKNSNSNISAAEAKTQKLRNQAAQILPSLAVTLTQLGYDKVSHQRISQQFLNQQQDNKITVYQGLTRAEHSQFGCVMIKWALNADNDDDLSNVNSSFSNDLNHEITVLKTLSTSKHFQNNATSIAPALLSSYKSCLQVLDSVYRLTFMVMPYYKNGSLAHYLRQNKIMSNKQKYHLIVQSACLIARLHHHGWLHNDIKPSNILLEDFAPNDAENSKVTPRLLLTDFALAQRFNEIKCDKPAGTPAYLAPERWQGQGATMQSDIYAFGIMMVEIVTGNRPFKMDEQKSNEVLHDWAIAHCQKPISKLPEAYQPYQDIVNKALAKRVEKRYKSMEELLADLKQL</sequence>
<keyword evidence="2" id="KW-0723">Serine/threonine-protein kinase</keyword>
<dbReference type="GO" id="GO:0004674">
    <property type="term" value="F:protein serine/threonine kinase activity"/>
    <property type="evidence" value="ECO:0007669"/>
    <property type="project" value="UniProtKB-KW"/>
</dbReference>
<keyword evidence="2" id="KW-0418">Kinase</keyword>
<keyword evidence="3" id="KW-1185">Reference proteome</keyword>
<gene>
    <name evidence="2" type="ORF">AOC03_10605</name>
</gene>
<dbReference type="Gene3D" id="1.10.510.10">
    <property type="entry name" value="Transferase(Phosphotransferase) domain 1"/>
    <property type="match status" value="1"/>
</dbReference>
<accession>A0A0M4T8Z5</accession>
<evidence type="ECO:0000259" key="1">
    <source>
        <dbReference type="PROSITE" id="PS50011"/>
    </source>
</evidence>
<dbReference type="InterPro" id="IPR000719">
    <property type="entry name" value="Prot_kinase_dom"/>
</dbReference>
<evidence type="ECO:0000313" key="3">
    <source>
        <dbReference type="Proteomes" id="UP000059847"/>
    </source>
</evidence>
<dbReference type="STRING" id="45610.AOC03_10605"/>
<dbReference type="EMBL" id="CP012678">
    <property type="protein sequence ID" value="ALF60434.1"/>
    <property type="molecule type" value="Genomic_DNA"/>
</dbReference>
<proteinExistence type="predicted"/>
<dbReference type="GO" id="GO:0005524">
    <property type="term" value="F:ATP binding"/>
    <property type="evidence" value="ECO:0007669"/>
    <property type="project" value="InterPro"/>
</dbReference>
<reference evidence="2 3" key="1">
    <citation type="submission" date="2015-09" db="EMBL/GenBank/DDBJ databases">
        <title>Complete genome of Psychrobacter urativorans R10.10B.</title>
        <authorList>
            <person name="See-Too W.S."/>
            <person name="Chan K.G."/>
        </authorList>
    </citation>
    <scope>NUCLEOTIDE SEQUENCE [LARGE SCALE GENOMIC DNA]</scope>
    <source>
        <strain evidence="2 3">R10.10B</strain>
    </source>
</reference>
<dbReference type="Pfam" id="PF00069">
    <property type="entry name" value="Pkinase"/>
    <property type="match status" value="1"/>
</dbReference>
<dbReference type="CDD" id="cd14014">
    <property type="entry name" value="STKc_PknB_like"/>
    <property type="match status" value="1"/>
</dbReference>
<organism evidence="2 3">
    <name type="scientific">Psychrobacter urativorans</name>
    <dbReference type="NCBI Taxonomy" id="45610"/>
    <lineage>
        <taxon>Bacteria</taxon>
        <taxon>Pseudomonadati</taxon>
        <taxon>Pseudomonadota</taxon>
        <taxon>Gammaproteobacteria</taxon>
        <taxon>Moraxellales</taxon>
        <taxon>Moraxellaceae</taxon>
        <taxon>Psychrobacter</taxon>
    </lineage>
</organism>
<protein>
    <submittedName>
        <fullName evidence="2">Serine/threonine protein kinase</fullName>
    </submittedName>
</protein>
<dbReference type="PROSITE" id="PS50011">
    <property type="entry name" value="PROTEIN_KINASE_DOM"/>
    <property type="match status" value="1"/>
</dbReference>
<feature type="domain" description="Protein kinase" evidence="1">
    <location>
        <begin position="62"/>
        <end position="342"/>
    </location>
</feature>
<dbReference type="OrthoDB" id="9801841at2"/>
<dbReference type="InterPro" id="IPR011009">
    <property type="entry name" value="Kinase-like_dom_sf"/>
</dbReference>
<dbReference type="SUPFAM" id="SSF56112">
    <property type="entry name" value="Protein kinase-like (PK-like)"/>
    <property type="match status" value="1"/>
</dbReference>
<dbReference type="RefSeq" id="WP_062535833.1">
    <property type="nucleotide sequence ID" value="NZ_CP012678.1"/>
</dbReference>
<keyword evidence="2" id="KW-0808">Transferase</keyword>
<dbReference type="Proteomes" id="UP000059847">
    <property type="component" value="Chromosome"/>
</dbReference>
<dbReference type="SMART" id="SM00220">
    <property type="entry name" value="S_TKc"/>
    <property type="match status" value="1"/>
</dbReference>
<dbReference type="InterPro" id="IPR045269">
    <property type="entry name" value="Atg1-like"/>
</dbReference>
<name>A0A0M4T8Z5_9GAMM</name>